<reference evidence="2 3" key="1">
    <citation type="submission" date="2019-02" db="EMBL/GenBank/DDBJ databases">
        <title>Deep-cultivation of Planctomycetes and their phenomic and genomic characterization uncovers novel biology.</title>
        <authorList>
            <person name="Wiegand S."/>
            <person name="Jogler M."/>
            <person name="Boedeker C."/>
            <person name="Pinto D."/>
            <person name="Vollmers J."/>
            <person name="Rivas-Marin E."/>
            <person name="Kohn T."/>
            <person name="Peeters S.H."/>
            <person name="Heuer A."/>
            <person name="Rast P."/>
            <person name="Oberbeckmann S."/>
            <person name="Bunk B."/>
            <person name="Jeske O."/>
            <person name="Meyerdierks A."/>
            <person name="Storesund J.E."/>
            <person name="Kallscheuer N."/>
            <person name="Luecker S."/>
            <person name="Lage O.M."/>
            <person name="Pohl T."/>
            <person name="Merkel B.J."/>
            <person name="Hornburger P."/>
            <person name="Mueller R.-W."/>
            <person name="Bruemmer F."/>
            <person name="Labrenz M."/>
            <person name="Spormann A.M."/>
            <person name="Op den Camp H."/>
            <person name="Overmann J."/>
            <person name="Amann R."/>
            <person name="Jetten M.S.M."/>
            <person name="Mascher T."/>
            <person name="Medema M.H."/>
            <person name="Devos D.P."/>
            <person name="Kaster A.-K."/>
            <person name="Ovreas L."/>
            <person name="Rohde M."/>
            <person name="Galperin M.Y."/>
            <person name="Jogler C."/>
        </authorList>
    </citation>
    <scope>NUCLEOTIDE SEQUENCE [LARGE SCALE GENOMIC DNA]</scope>
    <source>
        <strain evidence="2 3">Pan216</strain>
    </source>
</reference>
<keyword evidence="1" id="KW-1133">Transmembrane helix</keyword>
<accession>A0A518B9X6</accession>
<gene>
    <name evidence="2" type="ORF">Pan216_46710</name>
</gene>
<feature type="transmembrane region" description="Helical" evidence="1">
    <location>
        <begin position="20"/>
        <end position="39"/>
    </location>
</feature>
<sequence length="516" mass="55602">MSEAAGAPPAISPRADWGRWLLYVVGPLVTTAVLAVLVLDRDVPLGVLGEWTWNRMPSDPSVFSLLVASLVAAGYLVVAVLGEMALQRVGARVLWAALPVLLIAGGLTQWALLELPPQGVGLERWPLVLTSHATSGYLEEAHQLDDLGDFVANYQAWLARQGPFHMGTHPPGLIIVSRWTLDLAAANPWLERTLPGWTPRRLRDGFLLLGDRERASARLVTAASLLAMGTWLLSLATTLGIFALGCASGSRAIAWRAACIWPLVPSVLLFLPKSDCLYPLIAIAVVVLWPRGDGRWGVARAFAGGVVLWLGLMLSLAFLAIVPIVGLVHLGRLSSSASKSRWLAEGAGGLLGVLVPIVLFGWWWDLDLIAVWRQNLSKHAGFYEAMPRSYATWVVVNLVEFAAVTGPCLLLPALAGIGARSTWKGREWVHVGWVVTLMALNFSGRNLSEVARLWIFLAPFACVPAARVVAGFGGQGGLGDLEPGHGRWCWLLAGEVVMAMILVSMVEPLLPVTLSR</sequence>
<feature type="transmembrane region" description="Helical" evidence="1">
    <location>
        <begin position="342"/>
        <end position="364"/>
    </location>
</feature>
<evidence type="ECO:0000313" key="3">
    <source>
        <dbReference type="Proteomes" id="UP000317093"/>
    </source>
</evidence>
<name>A0A518B9X6_9BACT</name>
<evidence type="ECO:0000313" key="2">
    <source>
        <dbReference type="EMBL" id="QDU63790.1"/>
    </source>
</evidence>
<dbReference type="EMBL" id="CP036279">
    <property type="protein sequence ID" value="QDU63790.1"/>
    <property type="molecule type" value="Genomic_DNA"/>
</dbReference>
<feature type="transmembrane region" description="Helical" evidence="1">
    <location>
        <begin position="219"/>
        <end position="246"/>
    </location>
</feature>
<dbReference type="Proteomes" id="UP000317093">
    <property type="component" value="Chromosome"/>
</dbReference>
<feature type="transmembrane region" description="Helical" evidence="1">
    <location>
        <begin position="62"/>
        <end position="81"/>
    </location>
</feature>
<organism evidence="2 3">
    <name type="scientific">Kolteria novifilia</name>
    <dbReference type="NCBI Taxonomy" id="2527975"/>
    <lineage>
        <taxon>Bacteria</taxon>
        <taxon>Pseudomonadati</taxon>
        <taxon>Planctomycetota</taxon>
        <taxon>Planctomycetia</taxon>
        <taxon>Kolteriales</taxon>
        <taxon>Kolteriaceae</taxon>
        <taxon>Kolteria</taxon>
    </lineage>
</organism>
<keyword evidence="1" id="KW-0812">Transmembrane</keyword>
<dbReference type="OrthoDB" id="213905at2"/>
<protein>
    <recommendedName>
        <fullName evidence="4">Glycosyltransferase RgtA/B/C/D-like domain-containing protein</fullName>
    </recommendedName>
</protein>
<feature type="transmembrane region" description="Helical" evidence="1">
    <location>
        <begin position="488"/>
        <end position="506"/>
    </location>
</feature>
<feature type="transmembrane region" description="Helical" evidence="1">
    <location>
        <begin position="301"/>
        <end position="330"/>
    </location>
</feature>
<feature type="transmembrane region" description="Helical" evidence="1">
    <location>
        <begin position="390"/>
        <end position="416"/>
    </location>
</feature>
<dbReference type="AlphaFoldDB" id="A0A518B9X6"/>
<keyword evidence="3" id="KW-1185">Reference proteome</keyword>
<feature type="transmembrane region" description="Helical" evidence="1">
    <location>
        <begin position="453"/>
        <end position="476"/>
    </location>
</feature>
<evidence type="ECO:0008006" key="4">
    <source>
        <dbReference type="Google" id="ProtNLM"/>
    </source>
</evidence>
<dbReference type="RefSeq" id="WP_145261525.1">
    <property type="nucleotide sequence ID" value="NZ_CP036279.1"/>
</dbReference>
<feature type="transmembrane region" description="Helical" evidence="1">
    <location>
        <begin position="93"/>
        <end position="112"/>
    </location>
</feature>
<feature type="transmembrane region" description="Helical" evidence="1">
    <location>
        <begin position="428"/>
        <end position="447"/>
    </location>
</feature>
<evidence type="ECO:0000256" key="1">
    <source>
        <dbReference type="SAM" id="Phobius"/>
    </source>
</evidence>
<proteinExistence type="predicted"/>
<keyword evidence="1" id="KW-0472">Membrane</keyword>
<dbReference type="KEGG" id="knv:Pan216_46710"/>